<name>A0A3A8JLH9_9BACT</name>
<feature type="transmembrane region" description="Helical" evidence="2">
    <location>
        <begin position="20"/>
        <end position="41"/>
    </location>
</feature>
<reference evidence="4" key="1">
    <citation type="submission" date="2018-09" db="EMBL/GenBank/DDBJ databases">
        <authorList>
            <person name="Livingstone P.G."/>
            <person name="Whitworth D.E."/>
        </authorList>
    </citation>
    <scope>NUCLEOTIDE SEQUENCE [LARGE SCALE GENOMIC DNA]</scope>
    <source>
        <strain evidence="4">CA043D</strain>
    </source>
</reference>
<sequence>MKALQETGPFAGYDSEHHPLGSYAALIGTFGTSLAGFLGWMNASGRRLPERLGWKDLALFGVATHAVTRLVSLDRVFGVLRAPFTRYESDSTAGEVVEKARGEGPRRALGELLDCPFCLTPWVASGFMVASTVRPRETRFVASVFALSAASFFLHRAYEWVGEGLHRTRAQASLLEKEPQKESDAGVQLPGRGPQVVEPGRAPIPSPS</sequence>
<dbReference type="Pfam" id="PF07098">
    <property type="entry name" value="DUF1360"/>
    <property type="match status" value="1"/>
</dbReference>
<proteinExistence type="predicted"/>
<dbReference type="AlphaFoldDB" id="A0A3A8JLH9"/>
<dbReference type="InterPro" id="IPR010773">
    <property type="entry name" value="Mycophage_PG1_Gp7"/>
</dbReference>
<evidence type="ECO:0000256" key="2">
    <source>
        <dbReference type="SAM" id="Phobius"/>
    </source>
</evidence>
<feature type="compositionally biased region" description="Basic and acidic residues" evidence="1">
    <location>
        <begin position="175"/>
        <end position="184"/>
    </location>
</feature>
<gene>
    <name evidence="3" type="ORF">D7X32_35580</name>
</gene>
<dbReference type="OrthoDB" id="4722315at2"/>
<keyword evidence="2" id="KW-0812">Transmembrane</keyword>
<dbReference type="Proteomes" id="UP000268313">
    <property type="component" value="Unassembled WGS sequence"/>
</dbReference>
<accession>A0A3A8JLH9</accession>
<comment type="caution">
    <text evidence="3">The sequence shown here is derived from an EMBL/GenBank/DDBJ whole genome shotgun (WGS) entry which is preliminary data.</text>
</comment>
<keyword evidence="2" id="KW-0472">Membrane</keyword>
<dbReference type="EMBL" id="RAWE01000208">
    <property type="protein sequence ID" value="RKG96597.1"/>
    <property type="molecule type" value="Genomic_DNA"/>
</dbReference>
<evidence type="ECO:0000256" key="1">
    <source>
        <dbReference type="SAM" id="MobiDB-lite"/>
    </source>
</evidence>
<dbReference type="RefSeq" id="WP_120607011.1">
    <property type="nucleotide sequence ID" value="NZ_RAWE01000208.1"/>
</dbReference>
<organism evidence="3 4">
    <name type="scientific">Corallococcus carmarthensis</name>
    <dbReference type="NCBI Taxonomy" id="2316728"/>
    <lineage>
        <taxon>Bacteria</taxon>
        <taxon>Pseudomonadati</taxon>
        <taxon>Myxococcota</taxon>
        <taxon>Myxococcia</taxon>
        <taxon>Myxococcales</taxon>
        <taxon>Cystobacterineae</taxon>
        <taxon>Myxococcaceae</taxon>
        <taxon>Corallococcus</taxon>
    </lineage>
</organism>
<keyword evidence="2" id="KW-1133">Transmembrane helix</keyword>
<evidence type="ECO:0000313" key="3">
    <source>
        <dbReference type="EMBL" id="RKG96597.1"/>
    </source>
</evidence>
<evidence type="ECO:0000313" key="4">
    <source>
        <dbReference type="Proteomes" id="UP000268313"/>
    </source>
</evidence>
<keyword evidence="4" id="KW-1185">Reference proteome</keyword>
<feature type="region of interest" description="Disordered" evidence="1">
    <location>
        <begin position="173"/>
        <end position="208"/>
    </location>
</feature>
<protein>
    <submittedName>
        <fullName evidence="3">DUF1360 domain-containing protein</fullName>
    </submittedName>
</protein>